<feature type="transmembrane region" description="Helical" evidence="6">
    <location>
        <begin position="445"/>
        <end position="468"/>
    </location>
</feature>
<dbReference type="GO" id="GO:0016020">
    <property type="term" value="C:membrane"/>
    <property type="evidence" value="ECO:0007669"/>
    <property type="project" value="UniProtKB-SubCell"/>
</dbReference>
<evidence type="ECO:0000256" key="3">
    <source>
        <dbReference type="ARBA" id="ARBA00022989"/>
    </source>
</evidence>
<feature type="compositionally biased region" description="Low complexity" evidence="5">
    <location>
        <begin position="46"/>
        <end position="78"/>
    </location>
</feature>
<protein>
    <submittedName>
        <fullName evidence="8">BQ5605_C008g05275 protein</fullName>
    </submittedName>
</protein>
<proteinExistence type="predicted"/>
<dbReference type="InterPro" id="IPR011701">
    <property type="entry name" value="MFS"/>
</dbReference>
<evidence type="ECO:0000256" key="2">
    <source>
        <dbReference type="ARBA" id="ARBA00022692"/>
    </source>
</evidence>
<accession>A0A2X0MZN0</accession>
<organism evidence="8 9">
    <name type="scientific">Microbotryum silenes-dioicae</name>
    <dbReference type="NCBI Taxonomy" id="796604"/>
    <lineage>
        <taxon>Eukaryota</taxon>
        <taxon>Fungi</taxon>
        <taxon>Dikarya</taxon>
        <taxon>Basidiomycota</taxon>
        <taxon>Pucciniomycotina</taxon>
        <taxon>Microbotryomycetes</taxon>
        <taxon>Microbotryales</taxon>
        <taxon>Microbotryaceae</taxon>
        <taxon>Microbotryum</taxon>
    </lineage>
</organism>
<dbReference type="AlphaFoldDB" id="A0A2X0MZN0"/>
<dbReference type="EMBL" id="FQNC01000048">
    <property type="protein sequence ID" value="SGY79992.1"/>
    <property type="molecule type" value="Genomic_DNA"/>
</dbReference>
<feature type="transmembrane region" description="Helical" evidence="6">
    <location>
        <begin position="213"/>
        <end position="238"/>
    </location>
</feature>
<dbReference type="InterPro" id="IPR020846">
    <property type="entry name" value="MFS_dom"/>
</dbReference>
<feature type="transmembrane region" description="Helical" evidence="6">
    <location>
        <begin position="368"/>
        <end position="388"/>
    </location>
</feature>
<dbReference type="PANTHER" id="PTHR23502:SF60">
    <property type="entry name" value="MAJOR FACILITATOR SUPERFAMILY (MFS) PROFILE DOMAIN-CONTAINING PROTEIN-RELATED"/>
    <property type="match status" value="1"/>
</dbReference>
<keyword evidence="3 6" id="KW-1133">Transmembrane helix</keyword>
<feature type="transmembrane region" description="Helical" evidence="6">
    <location>
        <begin position="305"/>
        <end position="330"/>
    </location>
</feature>
<keyword evidence="2 6" id="KW-0812">Transmembrane</keyword>
<gene>
    <name evidence="8" type="primary">BQ5605_C008g05275</name>
    <name evidence="8" type="ORF">BQ5605_C008G05275</name>
</gene>
<dbReference type="PANTHER" id="PTHR23502">
    <property type="entry name" value="MAJOR FACILITATOR SUPERFAMILY"/>
    <property type="match status" value="1"/>
</dbReference>
<dbReference type="FunFam" id="1.20.1250.20:FF:000011">
    <property type="entry name" value="MFS multidrug transporter, putative"/>
    <property type="match status" value="1"/>
</dbReference>
<evidence type="ECO:0000256" key="6">
    <source>
        <dbReference type="SAM" id="Phobius"/>
    </source>
</evidence>
<feature type="transmembrane region" description="Helical" evidence="6">
    <location>
        <begin position="591"/>
        <end position="613"/>
    </location>
</feature>
<feature type="transmembrane region" description="Helical" evidence="6">
    <location>
        <begin position="488"/>
        <end position="510"/>
    </location>
</feature>
<feature type="region of interest" description="Disordered" evidence="5">
    <location>
        <begin position="46"/>
        <end position="136"/>
    </location>
</feature>
<feature type="transmembrane region" description="Helical" evidence="6">
    <location>
        <begin position="531"/>
        <end position="551"/>
    </location>
</feature>
<dbReference type="Pfam" id="PF07690">
    <property type="entry name" value="MFS_1"/>
    <property type="match status" value="1"/>
</dbReference>
<dbReference type="Gene3D" id="1.20.1250.20">
    <property type="entry name" value="MFS general substrate transporter like domains"/>
    <property type="match status" value="1"/>
</dbReference>
<feature type="domain" description="Major facilitator superfamily (MFS) profile" evidence="7">
    <location>
        <begin position="213"/>
        <end position="651"/>
    </location>
</feature>
<dbReference type="STRING" id="796604.A0A2X0MZN0"/>
<evidence type="ECO:0000256" key="5">
    <source>
        <dbReference type="SAM" id="MobiDB-lite"/>
    </source>
</evidence>
<dbReference type="SUPFAM" id="SSF103473">
    <property type="entry name" value="MFS general substrate transporter"/>
    <property type="match status" value="1"/>
</dbReference>
<dbReference type="PROSITE" id="PS50850">
    <property type="entry name" value="MFS"/>
    <property type="match status" value="1"/>
</dbReference>
<comment type="subcellular location">
    <subcellularLocation>
        <location evidence="1">Membrane</location>
        <topology evidence="1">Multi-pass membrane protein</topology>
    </subcellularLocation>
</comment>
<feature type="transmembrane region" description="Helical" evidence="6">
    <location>
        <begin position="280"/>
        <end position="299"/>
    </location>
</feature>
<evidence type="ECO:0000256" key="4">
    <source>
        <dbReference type="ARBA" id="ARBA00023136"/>
    </source>
</evidence>
<dbReference type="InterPro" id="IPR036259">
    <property type="entry name" value="MFS_trans_sf"/>
</dbReference>
<name>A0A2X0MZN0_9BASI</name>
<feature type="transmembrane region" description="Helical" evidence="6">
    <location>
        <begin position="563"/>
        <end position="584"/>
    </location>
</feature>
<evidence type="ECO:0000313" key="9">
    <source>
        <dbReference type="Proteomes" id="UP000249464"/>
    </source>
</evidence>
<keyword evidence="4 6" id="KW-0472">Membrane</keyword>
<dbReference type="GO" id="GO:0022857">
    <property type="term" value="F:transmembrane transporter activity"/>
    <property type="evidence" value="ECO:0007669"/>
    <property type="project" value="InterPro"/>
</dbReference>
<feature type="transmembrane region" description="Helical" evidence="6">
    <location>
        <begin position="619"/>
        <end position="647"/>
    </location>
</feature>
<evidence type="ECO:0000313" key="8">
    <source>
        <dbReference type="EMBL" id="SGY79992.1"/>
    </source>
</evidence>
<reference evidence="8 9" key="1">
    <citation type="submission" date="2016-11" db="EMBL/GenBank/DDBJ databases">
        <authorList>
            <person name="Jaros S."/>
            <person name="Januszkiewicz K."/>
            <person name="Wedrychowicz H."/>
        </authorList>
    </citation>
    <scope>NUCLEOTIDE SEQUENCE [LARGE SCALE GENOMIC DNA]</scope>
</reference>
<evidence type="ECO:0000259" key="7">
    <source>
        <dbReference type="PROSITE" id="PS50850"/>
    </source>
</evidence>
<feature type="compositionally biased region" description="Basic and acidic residues" evidence="5">
    <location>
        <begin position="90"/>
        <end position="100"/>
    </location>
</feature>
<keyword evidence="9" id="KW-1185">Reference proteome</keyword>
<feature type="transmembrane region" description="Helical" evidence="6">
    <location>
        <begin position="250"/>
        <end position="268"/>
    </location>
</feature>
<feature type="transmembrane region" description="Helical" evidence="6">
    <location>
        <begin position="342"/>
        <end position="362"/>
    </location>
</feature>
<dbReference type="CDD" id="cd17323">
    <property type="entry name" value="MFS_Tpo1_MDR_like"/>
    <property type="match status" value="1"/>
</dbReference>
<sequence>MTNTPTLIDSEPLSLTESHLSIEATRASLQPSQSRAGRVLPSFQAMSSSPCAAAAYAHGAPATAPGGTSGARTSTTGSEPRRPSTAPSIDSHDTLVHESDNLVNSARDPKDADAPSSSDRRVSSDSARTVKLKPDEDLEKGKVGAIVGEPVEKPPLTDDGRVITVVDWEGPDDPAFPLLSAGGCSERALAVPDPDGDGSLCSKNWSNKRRMGATMIVASFTFLSPMSSTMIAPATGQIAEKFGVTSTVEIASFTSIFVAAYALGPLFLGPASELYGRVPVLQSANLIYLLFNLVCAFAKTPTQLLVFRFLAGLGGSAPLGIGAGVLGDLWRPEERGRAASMYSLGPLLGPAVGPIAGAWIAEKSRWEWVFWSTTILCVVIQGFGLVYLRETYPPQILRDKASKIKKERGLPTDSLEVQTIFEIKSGGSGKPVNVFRHSMVMPFKLFWSEHILQLLAVFAAFIYGLIYITTVTTTDIFTQVYGESVGIAGLNFISQGLGFLIWAQTQGRVLDVVYRKFKERYGGEGKPEYRLPMMAFAVTLLPLGLLFYGWGAEHRLHWIVPNIGLGFIAAGMISAFQCINMYLIDAFTLHAASAVAAATCLRSLCGFGFPLFAPSLFKALGYGWGCTLLAVVGIVIGWPAVPILFFYGERIRASSKYAAKSKVNPNYS</sequence>
<evidence type="ECO:0000256" key="1">
    <source>
        <dbReference type="ARBA" id="ARBA00004141"/>
    </source>
</evidence>
<dbReference type="Proteomes" id="UP000249464">
    <property type="component" value="Unassembled WGS sequence"/>
</dbReference>
<feature type="compositionally biased region" description="Basic and acidic residues" evidence="5">
    <location>
        <begin position="107"/>
        <end position="123"/>
    </location>
</feature>